<sequence>MSAAPLSVSSAWAVELVGIDKRFGPVHANRDVTLRFAPASIHGLVGENGAGKSTLMSILYGFYEADGGEILVRGKQVSIRTPQDAIRLGIGMVHQHFMLVETFTVLENLLLGHEGGPVLGPAMARARAEVQALEQQFGLEVPLDALVSDLPVGVQQRVEILKALYRGAEVLILDEPTAVLSPPEVEQLFRILERLRQQGRTVLLITHKLKEIMAITDRVSVLRRGQVVAEFITAETDRQALADAMVGRKTLLSVDKAPATPGPVLLSAQNVNVIDARGVTTLKDACLNVRAGEIVGIAGVAGNGQSELLEVLSGMCRFDSGTVTLKGDEIGPATKYDAADARRRGLAHVPEDRLKLAVIKEFPAHESAILGYHQDKGLSKGWRLDWKRVVAKTVSLMEQFDVRPGNPHLRTSLFSGGNQQKLVMAREMDREPDILLVGQPTRGVDIGAIAFIHRQLVSLRDRGKAILLVSAELDEILALSDRILVMCDGEIVGELSAAEANESRIGTMMAGIKDTPAVEGVSA</sequence>
<dbReference type="SMART" id="SM00382">
    <property type="entry name" value="AAA"/>
    <property type="match status" value="2"/>
</dbReference>
<dbReference type="PROSITE" id="PS00211">
    <property type="entry name" value="ABC_TRANSPORTER_1"/>
    <property type="match status" value="1"/>
</dbReference>
<keyword evidence="11" id="KW-1185">Reference proteome</keyword>
<keyword evidence="6" id="KW-0547">Nucleotide-binding</keyword>
<gene>
    <name evidence="10" type="ORF">C0V82_21540</name>
</gene>
<evidence type="ECO:0000313" key="10">
    <source>
        <dbReference type="EMBL" id="AUN33001.1"/>
    </source>
</evidence>
<dbReference type="InterPro" id="IPR003593">
    <property type="entry name" value="AAA+_ATPase"/>
</dbReference>
<dbReference type="GO" id="GO:0016887">
    <property type="term" value="F:ATP hydrolysis activity"/>
    <property type="evidence" value="ECO:0007669"/>
    <property type="project" value="InterPro"/>
</dbReference>
<dbReference type="Gene3D" id="3.40.50.300">
    <property type="entry name" value="P-loop containing nucleotide triphosphate hydrolases"/>
    <property type="match status" value="2"/>
</dbReference>
<name>A0A2K9NIY0_9PROT</name>
<dbReference type="OrthoDB" id="7283113at2"/>
<dbReference type="InterPro" id="IPR003439">
    <property type="entry name" value="ABC_transporter-like_ATP-bd"/>
</dbReference>
<geneLocation type="plasmid" evidence="10 11">
    <name>unnamed1</name>
</geneLocation>
<evidence type="ECO:0000256" key="3">
    <source>
        <dbReference type="ARBA" id="ARBA00022475"/>
    </source>
</evidence>
<dbReference type="PROSITE" id="PS50893">
    <property type="entry name" value="ABC_TRANSPORTER_2"/>
    <property type="match status" value="2"/>
</dbReference>
<evidence type="ECO:0000313" key="11">
    <source>
        <dbReference type="Proteomes" id="UP000234752"/>
    </source>
</evidence>
<keyword evidence="10" id="KW-0614">Plasmid</keyword>
<dbReference type="KEGG" id="ncb:C0V82_21540"/>
<evidence type="ECO:0000256" key="6">
    <source>
        <dbReference type="ARBA" id="ARBA00022741"/>
    </source>
</evidence>
<dbReference type="GO" id="GO:0005524">
    <property type="term" value="F:ATP binding"/>
    <property type="evidence" value="ECO:0007669"/>
    <property type="project" value="UniProtKB-KW"/>
</dbReference>
<proteinExistence type="predicted"/>
<keyword evidence="3" id="KW-1003">Cell membrane</keyword>
<dbReference type="InterPro" id="IPR050107">
    <property type="entry name" value="ABC_carbohydrate_import_ATPase"/>
</dbReference>
<dbReference type="AlphaFoldDB" id="A0A2K9NIY0"/>
<evidence type="ECO:0000256" key="8">
    <source>
        <dbReference type="ARBA" id="ARBA00022967"/>
    </source>
</evidence>
<keyword evidence="7 10" id="KW-0067">ATP-binding</keyword>
<evidence type="ECO:0000256" key="1">
    <source>
        <dbReference type="ARBA" id="ARBA00004202"/>
    </source>
</evidence>
<evidence type="ECO:0000256" key="7">
    <source>
        <dbReference type="ARBA" id="ARBA00022840"/>
    </source>
</evidence>
<evidence type="ECO:0000256" key="2">
    <source>
        <dbReference type="ARBA" id="ARBA00022448"/>
    </source>
</evidence>
<keyword evidence="8" id="KW-1278">Translocase</keyword>
<accession>A0A2K9NIY0</accession>
<protein>
    <submittedName>
        <fullName evidence="10">Heme ABC transporter ATP-binding protein</fullName>
    </submittedName>
</protein>
<keyword evidence="5" id="KW-0677">Repeat</keyword>
<evidence type="ECO:0000256" key="5">
    <source>
        <dbReference type="ARBA" id="ARBA00022737"/>
    </source>
</evidence>
<reference evidence="10 11" key="1">
    <citation type="submission" date="2017-12" db="EMBL/GenBank/DDBJ databases">
        <title>Genomes of bacteria within cyanobacterial aggregates.</title>
        <authorList>
            <person name="Cai H."/>
        </authorList>
    </citation>
    <scope>NUCLEOTIDE SEQUENCE [LARGE SCALE GENOMIC DNA]</scope>
    <source>
        <strain evidence="10 11">TH16</strain>
        <plasmid evidence="10 11">unnamed1</plasmid>
    </source>
</reference>
<dbReference type="CDD" id="cd03215">
    <property type="entry name" value="ABC_Carb_Monos_II"/>
    <property type="match status" value="1"/>
</dbReference>
<keyword evidence="9" id="KW-0472">Membrane</keyword>
<dbReference type="PANTHER" id="PTHR43790:SF4">
    <property type="entry name" value="GUANOSINE IMPORT ATP-BINDING PROTEIN NUPO"/>
    <property type="match status" value="1"/>
</dbReference>
<dbReference type="InterPro" id="IPR027417">
    <property type="entry name" value="P-loop_NTPase"/>
</dbReference>
<evidence type="ECO:0000256" key="9">
    <source>
        <dbReference type="ARBA" id="ARBA00023136"/>
    </source>
</evidence>
<dbReference type="PANTHER" id="PTHR43790">
    <property type="entry name" value="CARBOHYDRATE TRANSPORT ATP-BINDING PROTEIN MG119-RELATED"/>
    <property type="match status" value="1"/>
</dbReference>
<keyword evidence="2" id="KW-0813">Transport</keyword>
<dbReference type="EMBL" id="CP025613">
    <property type="protein sequence ID" value="AUN33001.1"/>
    <property type="molecule type" value="Genomic_DNA"/>
</dbReference>
<dbReference type="SUPFAM" id="SSF52540">
    <property type="entry name" value="P-loop containing nucleoside triphosphate hydrolases"/>
    <property type="match status" value="2"/>
</dbReference>
<dbReference type="Proteomes" id="UP000234752">
    <property type="component" value="Plasmid unnamed1"/>
</dbReference>
<dbReference type="RefSeq" id="WP_102114526.1">
    <property type="nucleotide sequence ID" value="NZ_BMGN01000001.1"/>
</dbReference>
<dbReference type="FunFam" id="3.40.50.300:FF:000127">
    <property type="entry name" value="Ribose import ATP-binding protein RbsA"/>
    <property type="match status" value="1"/>
</dbReference>
<dbReference type="GO" id="GO:0005886">
    <property type="term" value="C:plasma membrane"/>
    <property type="evidence" value="ECO:0007669"/>
    <property type="project" value="UniProtKB-SubCell"/>
</dbReference>
<organism evidence="10 11">
    <name type="scientific">Niveispirillum cyanobacteriorum</name>
    <dbReference type="NCBI Taxonomy" id="1612173"/>
    <lineage>
        <taxon>Bacteria</taxon>
        <taxon>Pseudomonadati</taxon>
        <taxon>Pseudomonadota</taxon>
        <taxon>Alphaproteobacteria</taxon>
        <taxon>Rhodospirillales</taxon>
        <taxon>Azospirillaceae</taxon>
        <taxon>Niveispirillum</taxon>
    </lineage>
</organism>
<keyword evidence="4" id="KW-0762">Sugar transport</keyword>
<dbReference type="CDD" id="cd03216">
    <property type="entry name" value="ABC_Carb_Monos_I"/>
    <property type="match status" value="1"/>
</dbReference>
<evidence type="ECO:0000256" key="4">
    <source>
        <dbReference type="ARBA" id="ARBA00022597"/>
    </source>
</evidence>
<dbReference type="Pfam" id="PF00005">
    <property type="entry name" value="ABC_tran"/>
    <property type="match status" value="2"/>
</dbReference>
<comment type="subcellular location">
    <subcellularLocation>
        <location evidence="1">Cell membrane</location>
        <topology evidence="1">Peripheral membrane protein</topology>
    </subcellularLocation>
</comment>
<dbReference type="InterPro" id="IPR017871">
    <property type="entry name" value="ABC_transporter-like_CS"/>
</dbReference>